<organism evidence="1 2">
    <name type="scientific">Mycena metata</name>
    <dbReference type="NCBI Taxonomy" id="1033252"/>
    <lineage>
        <taxon>Eukaryota</taxon>
        <taxon>Fungi</taxon>
        <taxon>Dikarya</taxon>
        <taxon>Basidiomycota</taxon>
        <taxon>Agaricomycotina</taxon>
        <taxon>Agaricomycetes</taxon>
        <taxon>Agaricomycetidae</taxon>
        <taxon>Agaricales</taxon>
        <taxon>Marasmiineae</taxon>
        <taxon>Mycenaceae</taxon>
        <taxon>Mycena</taxon>
    </lineage>
</organism>
<keyword evidence="2" id="KW-1185">Reference proteome</keyword>
<dbReference type="AlphaFoldDB" id="A0AAD7NJ91"/>
<evidence type="ECO:0000313" key="2">
    <source>
        <dbReference type="Proteomes" id="UP001215598"/>
    </source>
</evidence>
<name>A0AAD7NJ91_9AGAR</name>
<sequence length="188" mass="21244">MARIRRPRFPPSFHRSRSVWLSAVPYITEESSYKWSPSSPAVIWAHGRWMRFHLAPSPPFTKTTLRRTRHHRSPRPALSLLTSDAAGATPETDILLRVLNTMAKAPVGRIYLALRPPLLRARCPASSPRLRSPIPLYYTASHMPYASIPPRRPPLIPHRLPTRYPASRPGVQASQRAAFAISLPIDQP</sequence>
<reference evidence="1" key="1">
    <citation type="submission" date="2023-03" db="EMBL/GenBank/DDBJ databases">
        <title>Massive genome expansion in bonnet fungi (Mycena s.s.) driven by repeated elements and novel gene families across ecological guilds.</title>
        <authorList>
            <consortium name="Lawrence Berkeley National Laboratory"/>
            <person name="Harder C.B."/>
            <person name="Miyauchi S."/>
            <person name="Viragh M."/>
            <person name="Kuo A."/>
            <person name="Thoen E."/>
            <person name="Andreopoulos B."/>
            <person name="Lu D."/>
            <person name="Skrede I."/>
            <person name="Drula E."/>
            <person name="Henrissat B."/>
            <person name="Morin E."/>
            <person name="Kohler A."/>
            <person name="Barry K."/>
            <person name="LaButti K."/>
            <person name="Morin E."/>
            <person name="Salamov A."/>
            <person name="Lipzen A."/>
            <person name="Mereny Z."/>
            <person name="Hegedus B."/>
            <person name="Baldrian P."/>
            <person name="Stursova M."/>
            <person name="Weitz H."/>
            <person name="Taylor A."/>
            <person name="Grigoriev I.V."/>
            <person name="Nagy L.G."/>
            <person name="Martin F."/>
            <person name="Kauserud H."/>
        </authorList>
    </citation>
    <scope>NUCLEOTIDE SEQUENCE</scope>
    <source>
        <strain evidence="1">CBHHK182m</strain>
    </source>
</reference>
<comment type="caution">
    <text evidence="1">The sequence shown here is derived from an EMBL/GenBank/DDBJ whole genome shotgun (WGS) entry which is preliminary data.</text>
</comment>
<proteinExistence type="predicted"/>
<gene>
    <name evidence="1" type="ORF">B0H16DRAFT_1883866</name>
</gene>
<dbReference type="EMBL" id="JARKIB010000031">
    <property type="protein sequence ID" value="KAJ7762977.1"/>
    <property type="molecule type" value="Genomic_DNA"/>
</dbReference>
<accession>A0AAD7NJ91</accession>
<protein>
    <submittedName>
        <fullName evidence="1">Uncharacterized protein</fullName>
    </submittedName>
</protein>
<dbReference type="Proteomes" id="UP001215598">
    <property type="component" value="Unassembled WGS sequence"/>
</dbReference>
<evidence type="ECO:0000313" key="1">
    <source>
        <dbReference type="EMBL" id="KAJ7762977.1"/>
    </source>
</evidence>